<proteinExistence type="predicted"/>
<feature type="non-terminal residue" evidence="1">
    <location>
        <position position="1"/>
    </location>
</feature>
<name>X1QCR9_9ZZZZ</name>
<sequence>HCCHLWADTEYDPPKRVVGGTTSYTDPVKWQRFLDFLSQECTHPQRHDIKRYLHELELKPVFFPDELARKHGLE</sequence>
<dbReference type="AlphaFoldDB" id="X1QCR9"/>
<organism evidence="1">
    <name type="scientific">marine sediment metagenome</name>
    <dbReference type="NCBI Taxonomy" id="412755"/>
    <lineage>
        <taxon>unclassified sequences</taxon>
        <taxon>metagenomes</taxon>
        <taxon>ecological metagenomes</taxon>
    </lineage>
</organism>
<comment type="caution">
    <text evidence="1">The sequence shown here is derived from an EMBL/GenBank/DDBJ whole genome shotgun (WGS) entry which is preliminary data.</text>
</comment>
<evidence type="ECO:0000313" key="1">
    <source>
        <dbReference type="EMBL" id="GAI48815.1"/>
    </source>
</evidence>
<reference evidence="1" key="1">
    <citation type="journal article" date="2014" name="Front. Microbiol.">
        <title>High frequency of phylogenetically diverse reductive dehalogenase-homologous genes in deep subseafloor sedimentary metagenomes.</title>
        <authorList>
            <person name="Kawai M."/>
            <person name="Futagami T."/>
            <person name="Toyoda A."/>
            <person name="Takaki Y."/>
            <person name="Nishi S."/>
            <person name="Hori S."/>
            <person name="Arai W."/>
            <person name="Tsubouchi T."/>
            <person name="Morono Y."/>
            <person name="Uchiyama I."/>
            <person name="Ito T."/>
            <person name="Fujiyama A."/>
            <person name="Inagaki F."/>
            <person name="Takami H."/>
        </authorList>
    </citation>
    <scope>NUCLEOTIDE SEQUENCE</scope>
    <source>
        <strain evidence="1">Expedition CK06-06</strain>
    </source>
</reference>
<gene>
    <name evidence="1" type="ORF">S06H3_57661</name>
</gene>
<dbReference type="EMBL" id="BARV01037239">
    <property type="protein sequence ID" value="GAI48815.1"/>
    <property type="molecule type" value="Genomic_DNA"/>
</dbReference>
<protein>
    <submittedName>
        <fullName evidence="1">Uncharacterized protein</fullName>
    </submittedName>
</protein>
<accession>X1QCR9</accession>